<gene>
    <name evidence="3" type="ORF">M9Y10_034185</name>
</gene>
<keyword evidence="2" id="KW-0472">Membrane</keyword>
<evidence type="ECO:0000256" key="1">
    <source>
        <dbReference type="SAM" id="Coils"/>
    </source>
</evidence>
<protein>
    <recommendedName>
        <fullName evidence="5">MSP domain-containing protein</fullName>
    </recommendedName>
</protein>
<keyword evidence="2" id="KW-1133">Transmembrane helix</keyword>
<accession>A0ABR2KEV3</accession>
<evidence type="ECO:0008006" key="5">
    <source>
        <dbReference type="Google" id="ProtNLM"/>
    </source>
</evidence>
<dbReference type="EMBL" id="JAPFFF010000005">
    <property type="protein sequence ID" value="KAK8889438.1"/>
    <property type="molecule type" value="Genomic_DNA"/>
</dbReference>
<feature type="transmembrane region" description="Helical" evidence="2">
    <location>
        <begin position="199"/>
        <end position="216"/>
    </location>
</feature>
<evidence type="ECO:0000313" key="3">
    <source>
        <dbReference type="EMBL" id="KAK8889438.1"/>
    </source>
</evidence>
<organism evidence="3 4">
    <name type="scientific">Tritrichomonas musculus</name>
    <dbReference type="NCBI Taxonomy" id="1915356"/>
    <lineage>
        <taxon>Eukaryota</taxon>
        <taxon>Metamonada</taxon>
        <taxon>Parabasalia</taxon>
        <taxon>Tritrichomonadida</taxon>
        <taxon>Tritrichomonadidae</taxon>
        <taxon>Tritrichomonas</taxon>
    </lineage>
</organism>
<evidence type="ECO:0000256" key="2">
    <source>
        <dbReference type="SAM" id="Phobius"/>
    </source>
</evidence>
<proteinExistence type="predicted"/>
<reference evidence="3 4" key="1">
    <citation type="submission" date="2024-04" db="EMBL/GenBank/DDBJ databases">
        <title>Tritrichomonas musculus Genome.</title>
        <authorList>
            <person name="Alves-Ferreira E."/>
            <person name="Grigg M."/>
            <person name="Lorenzi H."/>
            <person name="Galac M."/>
        </authorList>
    </citation>
    <scope>NUCLEOTIDE SEQUENCE [LARGE SCALE GENOMIC DNA]</scope>
    <source>
        <strain evidence="3 4">EAF2021</strain>
    </source>
</reference>
<keyword evidence="4" id="KW-1185">Reference proteome</keyword>
<comment type="caution">
    <text evidence="3">The sequence shown here is derived from an EMBL/GenBank/DDBJ whole genome shotgun (WGS) entry which is preliminary data.</text>
</comment>
<evidence type="ECO:0000313" key="4">
    <source>
        <dbReference type="Proteomes" id="UP001470230"/>
    </source>
</evidence>
<feature type="coiled-coil region" evidence="1">
    <location>
        <begin position="155"/>
        <end position="196"/>
    </location>
</feature>
<sequence length="221" mass="25058">MSFNSLILEPNPTIISKTGPVSNKGTASLKNRSNQLILFQVFFDPEVFSGISPACGELEPGASRTLSFFFEDVSQNLNEISFNVKYTLVPKNSSDKIADMMLNSSSWENSLTGSIHFSSHAEDAMKSISSSFKSKQSLKKAIERGEASNMKRQYIEMLEKKISEKEATLIQLQNKVQSLQQLLDQKKEESKKLNIDNTLQYNFIYFGFIVLFLAILKRWLF</sequence>
<keyword evidence="1" id="KW-0175">Coiled coil</keyword>
<dbReference type="Proteomes" id="UP001470230">
    <property type="component" value="Unassembled WGS sequence"/>
</dbReference>
<keyword evidence="2" id="KW-0812">Transmembrane</keyword>
<name>A0ABR2KEV3_9EUKA</name>